<reference evidence="3" key="1">
    <citation type="submission" date="2021-03" db="EMBL/GenBank/DDBJ databases">
        <title>Chromosome level genome of the anhydrobiotic midge Polypedilum vanderplanki.</title>
        <authorList>
            <person name="Yoshida Y."/>
            <person name="Kikawada T."/>
            <person name="Gusev O."/>
        </authorList>
    </citation>
    <scope>NUCLEOTIDE SEQUENCE</scope>
    <source>
        <strain evidence="3">NIAS01</strain>
        <tissue evidence="3">Whole body or cell culture</tissue>
    </source>
</reference>
<keyword evidence="4" id="KW-1185">Reference proteome</keyword>
<sequence length="195" mass="22339">MSAENYTWDKRIEFIVRYMYDIDNNGFLDSKDFECMALRATIIEGKGDCSEKRLAEYNNIMKSLWGELSDLADFDKDGMITTDEFKEAVRKTCVGKKYDEFPKAMKAFIEANFKIMDINSDGVIGVDEFRYNAIQRLATNNIKIIDDAFNALLNEKDKAEGGLTLSRYQELYGDFLGKQDFNPAVFLFGPLAVED</sequence>
<dbReference type="GO" id="GO:0005509">
    <property type="term" value="F:calcium ion binding"/>
    <property type="evidence" value="ECO:0007669"/>
    <property type="project" value="InterPro"/>
</dbReference>
<name>A0A9J6BZV9_POLVA</name>
<evidence type="ECO:0000313" key="4">
    <source>
        <dbReference type="Proteomes" id="UP001107558"/>
    </source>
</evidence>
<dbReference type="PROSITE" id="PS00018">
    <property type="entry name" value="EF_HAND_1"/>
    <property type="match status" value="3"/>
</dbReference>
<organism evidence="3 4">
    <name type="scientific">Polypedilum vanderplanki</name>
    <name type="common">Sleeping chironomid midge</name>
    <dbReference type="NCBI Taxonomy" id="319348"/>
    <lineage>
        <taxon>Eukaryota</taxon>
        <taxon>Metazoa</taxon>
        <taxon>Ecdysozoa</taxon>
        <taxon>Arthropoda</taxon>
        <taxon>Hexapoda</taxon>
        <taxon>Insecta</taxon>
        <taxon>Pterygota</taxon>
        <taxon>Neoptera</taxon>
        <taxon>Endopterygota</taxon>
        <taxon>Diptera</taxon>
        <taxon>Nematocera</taxon>
        <taxon>Chironomoidea</taxon>
        <taxon>Chironomidae</taxon>
        <taxon>Chironominae</taxon>
        <taxon>Polypedilum</taxon>
        <taxon>Polypedilum</taxon>
    </lineage>
</organism>
<dbReference type="Proteomes" id="UP001107558">
    <property type="component" value="Chromosome 2"/>
</dbReference>
<evidence type="ECO:0000313" key="3">
    <source>
        <dbReference type="EMBL" id="KAG5675117.1"/>
    </source>
</evidence>
<dbReference type="Gene3D" id="1.10.238.10">
    <property type="entry name" value="EF-hand"/>
    <property type="match status" value="1"/>
</dbReference>
<dbReference type="InterPro" id="IPR011992">
    <property type="entry name" value="EF-hand-dom_pair"/>
</dbReference>
<gene>
    <name evidence="3" type="ORF">PVAND_005046</name>
</gene>
<feature type="domain" description="EF-hand" evidence="2">
    <location>
        <begin position="70"/>
        <end position="95"/>
    </location>
</feature>
<dbReference type="SMART" id="SM00054">
    <property type="entry name" value="EFh"/>
    <property type="match status" value="2"/>
</dbReference>
<dbReference type="InterPro" id="IPR002048">
    <property type="entry name" value="EF_hand_dom"/>
</dbReference>
<evidence type="ECO:0000256" key="1">
    <source>
        <dbReference type="ARBA" id="ARBA00022837"/>
    </source>
</evidence>
<dbReference type="InterPro" id="IPR018247">
    <property type="entry name" value="EF_Hand_1_Ca_BS"/>
</dbReference>
<keyword evidence="1" id="KW-0106">Calcium</keyword>
<comment type="caution">
    <text evidence="3">The sequence shown here is derived from an EMBL/GenBank/DDBJ whole genome shotgun (WGS) entry which is preliminary data.</text>
</comment>
<dbReference type="OrthoDB" id="10038259at2759"/>
<accession>A0A9J6BZV9</accession>
<feature type="domain" description="EF-hand" evidence="2">
    <location>
        <begin position="104"/>
        <end position="139"/>
    </location>
</feature>
<proteinExistence type="predicted"/>
<dbReference type="EMBL" id="JADBJN010000002">
    <property type="protein sequence ID" value="KAG5675117.1"/>
    <property type="molecule type" value="Genomic_DNA"/>
</dbReference>
<dbReference type="SUPFAM" id="SSF47473">
    <property type="entry name" value="EF-hand"/>
    <property type="match status" value="1"/>
</dbReference>
<protein>
    <recommendedName>
        <fullName evidence="2">EF-hand domain-containing protein</fullName>
    </recommendedName>
</protein>
<dbReference type="Pfam" id="PF13499">
    <property type="entry name" value="EF-hand_7"/>
    <property type="match status" value="1"/>
</dbReference>
<dbReference type="PROSITE" id="PS50222">
    <property type="entry name" value="EF_HAND_2"/>
    <property type="match status" value="2"/>
</dbReference>
<evidence type="ECO:0000259" key="2">
    <source>
        <dbReference type="PROSITE" id="PS50222"/>
    </source>
</evidence>
<dbReference type="AlphaFoldDB" id="A0A9J6BZV9"/>